<comment type="subcellular location">
    <subcellularLocation>
        <location evidence="2">Cell inner membrane</location>
        <topology evidence="2">Multi-pass membrane protein</topology>
    </subcellularLocation>
</comment>
<evidence type="ECO:0000256" key="8">
    <source>
        <dbReference type="ARBA" id="ARBA00022741"/>
    </source>
</evidence>
<evidence type="ECO:0000256" key="4">
    <source>
        <dbReference type="ARBA" id="ARBA00022519"/>
    </source>
</evidence>
<keyword evidence="10 14" id="KW-0067">ATP-binding</keyword>
<keyword evidence="12 14" id="KW-0902">Two-component regulatory system</keyword>
<evidence type="ECO:0000256" key="1">
    <source>
        <dbReference type="ARBA" id="ARBA00000085"/>
    </source>
</evidence>
<name>A0A3N1P6G8_9GAMM</name>
<evidence type="ECO:0000259" key="16">
    <source>
        <dbReference type="PROSITE" id="PS50885"/>
    </source>
</evidence>
<sequence>MLERSKAPASLARRVMLLVGLSIILCLGLLGWVIQQAIEQHFADMDGNELTNAAQPLAMALQNQPPDAAHLDRTLRGLKGISFTVFGPADKVLYRTPGPDLHFLAAQARAQIDHRHLARFSQGDHSYRGAALIIEGSQGQPYKLALAMNIDIHQHFLTHFGKALWGIMALAALITILAARLAVRWGHAPLRRLSADIRAIRSDRLSNRLDPRQVPAELAELVAAFNDMLGRLEDLFERLSNFSADIAHELRTPITNLSTQTQVALGKARSAEEYKEILYSNLEEFERLAKMVTDMLWLAQTDNGNITPALVPLALAEEVKGLCDYFELLAEDKGVRLVLEGGPLTVQADRHLLRRALSNIISNAIRHTPAGQAVTIRLHTEGKRHWVEVCNPGSPIAPEHLPHLFERFYRVDPARGQGGVGLGLAIVKSIARLHGGDVTVSSTPQRTCFSLSLP</sequence>
<dbReference type="InterPro" id="IPR003594">
    <property type="entry name" value="HATPase_dom"/>
</dbReference>
<evidence type="ECO:0000256" key="11">
    <source>
        <dbReference type="ARBA" id="ARBA00022989"/>
    </source>
</evidence>
<dbReference type="CDD" id="cd00082">
    <property type="entry name" value="HisKA"/>
    <property type="match status" value="1"/>
</dbReference>
<dbReference type="Gene3D" id="3.30.565.10">
    <property type="entry name" value="Histidine kinase-like ATPase, C-terminal domain"/>
    <property type="match status" value="1"/>
</dbReference>
<evidence type="ECO:0000256" key="12">
    <source>
        <dbReference type="ARBA" id="ARBA00023012"/>
    </source>
</evidence>
<dbReference type="Pfam" id="PF00512">
    <property type="entry name" value="HisKA"/>
    <property type="match status" value="1"/>
</dbReference>
<dbReference type="GO" id="GO:0005886">
    <property type="term" value="C:plasma membrane"/>
    <property type="evidence" value="ECO:0007669"/>
    <property type="project" value="UniProtKB-SubCell"/>
</dbReference>
<dbReference type="CDD" id="cd00075">
    <property type="entry name" value="HATPase"/>
    <property type="match status" value="1"/>
</dbReference>
<protein>
    <recommendedName>
        <fullName evidence="14">Sensor protein</fullName>
        <ecNumber evidence="14">2.7.13.3</ecNumber>
    </recommendedName>
</protein>
<dbReference type="InterPro" id="IPR048590">
    <property type="entry name" value="CusS-like_sensor"/>
</dbReference>
<evidence type="ECO:0000256" key="6">
    <source>
        <dbReference type="ARBA" id="ARBA00022679"/>
    </source>
</evidence>
<evidence type="ECO:0000313" key="17">
    <source>
        <dbReference type="EMBL" id="ROQ24135.1"/>
    </source>
</evidence>
<feature type="transmembrane region" description="Helical" evidence="14">
    <location>
        <begin position="163"/>
        <end position="183"/>
    </location>
</feature>
<keyword evidence="3 14" id="KW-1003">Cell membrane</keyword>
<feature type="domain" description="Histidine kinase" evidence="15">
    <location>
        <begin position="245"/>
        <end position="454"/>
    </location>
</feature>
<comment type="caution">
    <text evidence="17">The sequence shown here is derived from an EMBL/GenBank/DDBJ whole genome shotgun (WGS) entry which is preliminary data.</text>
</comment>
<dbReference type="Gene3D" id="6.10.340.10">
    <property type="match status" value="1"/>
</dbReference>
<dbReference type="InterPro" id="IPR003661">
    <property type="entry name" value="HisK_dim/P_dom"/>
</dbReference>
<keyword evidence="11 14" id="KW-1133">Transmembrane helix</keyword>
<evidence type="ECO:0000256" key="9">
    <source>
        <dbReference type="ARBA" id="ARBA00022777"/>
    </source>
</evidence>
<dbReference type="GO" id="GO:0005524">
    <property type="term" value="F:ATP binding"/>
    <property type="evidence" value="ECO:0007669"/>
    <property type="project" value="UniProtKB-KW"/>
</dbReference>
<feature type="domain" description="HAMP" evidence="16">
    <location>
        <begin position="184"/>
        <end position="237"/>
    </location>
</feature>
<dbReference type="PROSITE" id="PS50109">
    <property type="entry name" value="HIS_KIN"/>
    <property type="match status" value="1"/>
</dbReference>
<dbReference type="Pfam" id="PF02518">
    <property type="entry name" value="HATPase_c"/>
    <property type="match status" value="1"/>
</dbReference>
<dbReference type="Gene3D" id="1.10.287.130">
    <property type="match status" value="1"/>
</dbReference>
<keyword evidence="9 14" id="KW-0418">Kinase</keyword>
<dbReference type="EC" id="2.7.13.3" evidence="14"/>
<reference evidence="17 18" key="1">
    <citation type="submission" date="2018-11" db="EMBL/GenBank/DDBJ databases">
        <title>Genomic Encyclopedia of Type Strains, Phase IV (KMG-IV): sequencing the most valuable type-strain genomes for metagenomic binning, comparative biology and taxonomic classification.</title>
        <authorList>
            <person name="Goeker M."/>
        </authorList>
    </citation>
    <scope>NUCLEOTIDE SEQUENCE [LARGE SCALE GENOMIC DNA]</scope>
    <source>
        <strain evidence="17 18">DSM 21945</strain>
    </source>
</reference>
<gene>
    <name evidence="17" type="ORF">EDC28_10716</name>
</gene>
<dbReference type="NCBIfam" id="TIGR01386">
    <property type="entry name" value="cztS_silS_copS"/>
    <property type="match status" value="1"/>
</dbReference>
<dbReference type="PRINTS" id="PR00344">
    <property type="entry name" value="BCTRLSENSOR"/>
</dbReference>
<evidence type="ECO:0000256" key="13">
    <source>
        <dbReference type="ARBA" id="ARBA00023136"/>
    </source>
</evidence>
<organism evidence="17 18">
    <name type="scientific">Gallaecimonas pentaromativorans</name>
    <dbReference type="NCBI Taxonomy" id="584787"/>
    <lineage>
        <taxon>Bacteria</taxon>
        <taxon>Pseudomonadati</taxon>
        <taxon>Pseudomonadota</taxon>
        <taxon>Gammaproteobacteria</taxon>
        <taxon>Enterobacterales</taxon>
        <taxon>Gallaecimonadaceae</taxon>
        <taxon>Gallaecimonas</taxon>
    </lineage>
</organism>
<dbReference type="SUPFAM" id="SSF47384">
    <property type="entry name" value="Homodimeric domain of signal transducing histidine kinase"/>
    <property type="match status" value="1"/>
</dbReference>
<dbReference type="FunFam" id="1.10.287.130:FF:000001">
    <property type="entry name" value="Two-component sensor histidine kinase"/>
    <property type="match status" value="1"/>
</dbReference>
<feature type="transmembrane region" description="Helical" evidence="14">
    <location>
        <begin position="12"/>
        <end position="34"/>
    </location>
</feature>
<dbReference type="Proteomes" id="UP000268033">
    <property type="component" value="Unassembled WGS sequence"/>
</dbReference>
<dbReference type="SMART" id="SM00304">
    <property type="entry name" value="HAMP"/>
    <property type="match status" value="1"/>
</dbReference>
<dbReference type="Pfam" id="PF00672">
    <property type="entry name" value="HAMP"/>
    <property type="match status" value="1"/>
</dbReference>
<accession>A0A3N1P6G8</accession>
<dbReference type="InterPro" id="IPR003660">
    <property type="entry name" value="HAMP_dom"/>
</dbReference>
<dbReference type="InterPro" id="IPR004358">
    <property type="entry name" value="Sig_transdc_His_kin-like_C"/>
</dbReference>
<evidence type="ECO:0000313" key="18">
    <source>
        <dbReference type="Proteomes" id="UP000268033"/>
    </source>
</evidence>
<dbReference type="InterPro" id="IPR036890">
    <property type="entry name" value="HATPase_C_sf"/>
</dbReference>
<dbReference type="FunFam" id="3.30.565.10:FF:000006">
    <property type="entry name" value="Sensor histidine kinase WalK"/>
    <property type="match status" value="1"/>
</dbReference>
<dbReference type="PROSITE" id="PS50885">
    <property type="entry name" value="HAMP"/>
    <property type="match status" value="1"/>
</dbReference>
<dbReference type="PANTHER" id="PTHR45436:SF15">
    <property type="entry name" value="SENSOR HISTIDINE KINASE CUSS"/>
    <property type="match status" value="1"/>
</dbReference>
<dbReference type="InterPro" id="IPR050428">
    <property type="entry name" value="TCS_sensor_his_kinase"/>
</dbReference>
<dbReference type="InterPro" id="IPR036097">
    <property type="entry name" value="HisK_dim/P_sf"/>
</dbReference>
<dbReference type="AlphaFoldDB" id="A0A3N1P6G8"/>
<evidence type="ECO:0000256" key="10">
    <source>
        <dbReference type="ARBA" id="ARBA00022840"/>
    </source>
</evidence>
<proteinExistence type="predicted"/>
<dbReference type="InterPro" id="IPR006290">
    <property type="entry name" value="CztS_silS_copS"/>
</dbReference>
<evidence type="ECO:0000256" key="7">
    <source>
        <dbReference type="ARBA" id="ARBA00022692"/>
    </source>
</evidence>
<evidence type="ECO:0000259" key="15">
    <source>
        <dbReference type="PROSITE" id="PS50109"/>
    </source>
</evidence>
<evidence type="ECO:0000256" key="3">
    <source>
        <dbReference type="ARBA" id="ARBA00022475"/>
    </source>
</evidence>
<dbReference type="CDD" id="cd06225">
    <property type="entry name" value="HAMP"/>
    <property type="match status" value="1"/>
</dbReference>
<dbReference type="Pfam" id="PF21085">
    <property type="entry name" value="CusS"/>
    <property type="match status" value="1"/>
</dbReference>
<evidence type="ECO:0000256" key="14">
    <source>
        <dbReference type="RuleBase" id="RU364088"/>
    </source>
</evidence>
<comment type="catalytic activity">
    <reaction evidence="1 14">
        <text>ATP + protein L-histidine = ADP + protein N-phospho-L-histidine.</text>
        <dbReference type="EC" id="2.7.13.3"/>
    </reaction>
</comment>
<dbReference type="SUPFAM" id="SSF55874">
    <property type="entry name" value="ATPase domain of HSP90 chaperone/DNA topoisomerase II/histidine kinase"/>
    <property type="match status" value="1"/>
</dbReference>
<keyword evidence="7 14" id="KW-0812">Transmembrane</keyword>
<dbReference type="SMART" id="SM00387">
    <property type="entry name" value="HATPase_c"/>
    <property type="match status" value="1"/>
</dbReference>
<comment type="function">
    <text evidence="14">Member of a two-component regulatory system.</text>
</comment>
<dbReference type="InterPro" id="IPR005467">
    <property type="entry name" value="His_kinase_dom"/>
</dbReference>
<keyword evidence="13 14" id="KW-0472">Membrane</keyword>
<keyword evidence="8 14" id="KW-0547">Nucleotide-binding</keyword>
<dbReference type="PANTHER" id="PTHR45436">
    <property type="entry name" value="SENSOR HISTIDINE KINASE YKOH"/>
    <property type="match status" value="1"/>
</dbReference>
<keyword evidence="6 14" id="KW-0808">Transferase</keyword>
<dbReference type="EMBL" id="RJUL01000007">
    <property type="protein sequence ID" value="ROQ24135.1"/>
    <property type="molecule type" value="Genomic_DNA"/>
</dbReference>
<keyword evidence="18" id="KW-1185">Reference proteome</keyword>
<evidence type="ECO:0000256" key="2">
    <source>
        <dbReference type="ARBA" id="ARBA00004429"/>
    </source>
</evidence>
<dbReference type="RefSeq" id="WP_123421921.1">
    <property type="nucleotide sequence ID" value="NZ_RJUL01000007.1"/>
</dbReference>
<evidence type="ECO:0000256" key="5">
    <source>
        <dbReference type="ARBA" id="ARBA00022553"/>
    </source>
</evidence>
<keyword evidence="4 14" id="KW-0997">Cell inner membrane</keyword>
<dbReference type="GO" id="GO:0000155">
    <property type="term" value="F:phosphorelay sensor kinase activity"/>
    <property type="evidence" value="ECO:0007669"/>
    <property type="project" value="InterPro"/>
</dbReference>
<keyword evidence="5" id="KW-0597">Phosphoprotein</keyword>
<dbReference type="STRING" id="584787.GCA_001247655_01269"/>
<dbReference type="SMART" id="SM00388">
    <property type="entry name" value="HisKA"/>
    <property type="match status" value="1"/>
</dbReference>